<dbReference type="InterPro" id="IPR052707">
    <property type="entry name" value="OsmC_Ohr_Peroxiredoxin"/>
</dbReference>
<sequence>MKRIAKAHWNGTLQTGKGEISTQSTVLNETQYSYKTRFADGIGTNPEELIAAAHAGCFSMALSATLAHHGISAGDIYTTAIVDLDMQALSITGIHLELKATLIEGVDEATFTGIAEGAKTHCIISKALNVPITLAVVYGV</sequence>
<protein>
    <submittedName>
        <fullName evidence="1">Osmotically inducible protein OsmC</fullName>
    </submittedName>
</protein>
<dbReference type="Proteomes" id="UP000190888">
    <property type="component" value="Unassembled WGS sequence"/>
</dbReference>
<evidence type="ECO:0000313" key="1">
    <source>
        <dbReference type="EMBL" id="SKA09469.1"/>
    </source>
</evidence>
<dbReference type="PANTHER" id="PTHR42830">
    <property type="entry name" value="OSMOTICALLY INDUCIBLE FAMILY PROTEIN"/>
    <property type="match status" value="1"/>
</dbReference>
<name>A0A1T4R0E8_9BACT</name>
<keyword evidence="2" id="KW-1185">Reference proteome</keyword>
<dbReference type="InterPro" id="IPR003718">
    <property type="entry name" value="OsmC/Ohr_fam"/>
</dbReference>
<gene>
    <name evidence="1" type="ORF">SAMN04488132_11038</name>
</gene>
<accession>A0A1T4R0E8</accession>
<dbReference type="AlphaFoldDB" id="A0A1T4R0E8"/>
<reference evidence="1 2" key="1">
    <citation type="submission" date="2017-02" db="EMBL/GenBank/DDBJ databases">
        <authorList>
            <person name="Peterson S.W."/>
        </authorList>
    </citation>
    <scope>NUCLEOTIDE SEQUENCE [LARGE SCALE GENOMIC DNA]</scope>
    <source>
        <strain evidence="1 2">DSM 22335</strain>
    </source>
</reference>
<dbReference type="SUPFAM" id="SSF82784">
    <property type="entry name" value="OsmC-like"/>
    <property type="match status" value="1"/>
</dbReference>
<dbReference type="InterPro" id="IPR036102">
    <property type="entry name" value="OsmC/Ohrsf"/>
</dbReference>
<dbReference type="Pfam" id="PF02566">
    <property type="entry name" value="OsmC"/>
    <property type="match status" value="1"/>
</dbReference>
<dbReference type="GO" id="GO:0004601">
    <property type="term" value="F:peroxidase activity"/>
    <property type="evidence" value="ECO:0007669"/>
    <property type="project" value="InterPro"/>
</dbReference>
<dbReference type="GO" id="GO:0006979">
    <property type="term" value="P:response to oxidative stress"/>
    <property type="evidence" value="ECO:0007669"/>
    <property type="project" value="InterPro"/>
</dbReference>
<dbReference type="InterPro" id="IPR015946">
    <property type="entry name" value="KH_dom-like_a/b"/>
</dbReference>
<dbReference type="EMBL" id="FUWH01000010">
    <property type="protein sequence ID" value="SKA09469.1"/>
    <property type="molecule type" value="Genomic_DNA"/>
</dbReference>
<dbReference type="NCBIfam" id="TIGR03562">
    <property type="entry name" value="osmo_induc_OsmC"/>
    <property type="match status" value="1"/>
</dbReference>
<dbReference type="OrthoDB" id="9807532at2"/>
<organism evidence="1 2">
    <name type="scientific">Sediminibacterium ginsengisoli</name>
    <dbReference type="NCBI Taxonomy" id="413434"/>
    <lineage>
        <taxon>Bacteria</taxon>
        <taxon>Pseudomonadati</taxon>
        <taxon>Bacteroidota</taxon>
        <taxon>Chitinophagia</taxon>
        <taxon>Chitinophagales</taxon>
        <taxon>Chitinophagaceae</taxon>
        <taxon>Sediminibacterium</taxon>
    </lineage>
</organism>
<proteinExistence type="predicted"/>
<dbReference type="InterPro" id="IPR019904">
    <property type="entry name" value="Peroxiredoxin_OsmC"/>
</dbReference>
<dbReference type="STRING" id="413434.SAMN04488132_11038"/>
<dbReference type="Gene3D" id="3.30.300.20">
    <property type="match status" value="1"/>
</dbReference>
<dbReference type="RefSeq" id="WP_078832289.1">
    <property type="nucleotide sequence ID" value="NZ_FUWH01000010.1"/>
</dbReference>
<evidence type="ECO:0000313" key="2">
    <source>
        <dbReference type="Proteomes" id="UP000190888"/>
    </source>
</evidence>
<dbReference type="PANTHER" id="PTHR42830:SF1">
    <property type="entry name" value="OSMOTICALLY INDUCIBLE FAMILY PROTEIN"/>
    <property type="match status" value="1"/>
</dbReference>